<dbReference type="AlphaFoldDB" id="A0A7W3T4X7"/>
<proteinExistence type="predicted"/>
<name>A0A7W3T4X7_9ACTN</name>
<evidence type="ECO:0000313" key="1">
    <source>
        <dbReference type="EMBL" id="MBB0230987.1"/>
    </source>
</evidence>
<gene>
    <name evidence="1" type="ORF">FOE67_16050</name>
</gene>
<reference evidence="2" key="1">
    <citation type="submission" date="2019-10" db="EMBL/GenBank/DDBJ databases">
        <title>Streptomyces sp. nov., a novel actinobacterium isolated from alkaline environment.</title>
        <authorList>
            <person name="Golinska P."/>
        </authorList>
    </citation>
    <scope>NUCLEOTIDE SEQUENCE [LARGE SCALE GENOMIC DNA]</scope>
    <source>
        <strain evidence="2">DSM 42108</strain>
    </source>
</reference>
<evidence type="ECO:0000313" key="2">
    <source>
        <dbReference type="Proteomes" id="UP000530234"/>
    </source>
</evidence>
<keyword evidence="2" id="KW-1185">Reference proteome</keyword>
<dbReference type="SUPFAM" id="SSF53756">
    <property type="entry name" value="UDP-Glycosyltransferase/glycogen phosphorylase"/>
    <property type="match status" value="1"/>
</dbReference>
<sequence length="211" mass="23221">MIHFASNSTGWNMATNSLVPGGQVDLLITPITTHLPTDTYTVGRQPRPDAINVYLSNRDRYLPASWRLDRIGISYAHGIASKGYRRWQTTSSFDFVTCPGPAHTREVIASGAPPDRVIEIGYPKLDPLFRGDIVDDGSVWAPDDRIRVLYAPTHGGGSEAYAHGNRDAPGAKATSWWDRQHVLGLLDPATFQVVLAPVSYTRLTLPTKLQV</sequence>
<dbReference type="EMBL" id="VKHS01000397">
    <property type="protein sequence ID" value="MBB0230987.1"/>
    <property type="molecule type" value="Genomic_DNA"/>
</dbReference>
<protein>
    <submittedName>
        <fullName evidence="1">Uncharacterized protein</fullName>
    </submittedName>
</protein>
<dbReference type="Proteomes" id="UP000530234">
    <property type="component" value="Unassembled WGS sequence"/>
</dbReference>
<comment type="caution">
    <text evidence="1">The sequence shown here is derived from an EMBL/GenBank/DDBJ whole genome shotgun (WGS) entry which is preliminary data.</text>
</comment>
<organism evidence="1 2">
    <name type="scientific">Streptomyces calidiresistens</name>
    <dbReference type="NCBI Taxonomy" id="1485586"/>
    <lineage>
        <taxon>Bacteria</taxon>
        <taxon>Bacillati</taxon>
        <taxon>Actinomycetota</taxon>
        <taxon>Actinomycetes</taxon>
        <taxon>Kitasatosporales</taxon>
        <taxon>Streptomycetaceae</taxon>
        <taxon>Streptomyces</taxon>
    </lineage>
</organism>
<accession>A0A7W3T4X7</accession>